<dbReference type="EC" id="3.4.21.-" evidence="6"/>
<gene>
    <name evidence="7" type="ORF">QUW08_12040</name>
</gene>
<keyword evidence="4 6" id="KW-0378">Hydrolase</keyword>
<keyword evidence="5 6" id="KW-0720">Serine protease</keyword>
<dbReference type="SUPFAM" id="SSF50494">
    <property type="entry name" value="Trypsin-like serine proteases"/>
    <property type="match status" value="1"/>
</dbReference>
<comment type="caution">
    <text evidence="7">The sequence shown here is derived from an EMBL/GenBank/DDBJ whole genome shotgun (WGS) entry which is preliminary data.</text>
</comment>
<evidence type="ECO:0000313" key="7">
    <source>
        <dbReference type="EMBL" id="MDM8202016.1"/>
    </source>
</evidence>
<protein>
    <recommendedName>
        <fullName evidence="6">Serine protease</fullName>
        <ecNumber evidence="6">3.4.21.-</ecNumber>
    </recommendedName>
</protein>
<accession>A0ABT7USZ4</accession>
<dbReference type="PRINTS" id="PR00839">
    <property type="entry name" value="V8PROTEASE"/>
</dbReference>
<evidence type="ECO:0000256" key="1">
    <source>
        <dbReference type="ARBA" id="ARBA00008764"/>
    </source>
</evidence>
<evidence type="ECO:0000256" key="2">
    <source>
        <dbReference type="ARBA" id="ARBA00022670"/>
    </source>
</evidence>
<evidence type="ECO:0000256" key="4">
    <source>
        <dbReference type="ARBA" id="ARBA00022801"/>
    </source>
</evidence>
<name>A0ABT7USZ4_9FIRM</name>
<evidence type="ECO:0000313" key="8">
    <source>
        <dbReference type="Proteomes" id="UP001529380"/>
    </source>
</evidence>
<keyword evidence="2 6" id="KW-0645">Protease</keyword>
<dbReference type="InterPro" id="IPR009003">
    <property type="entry name" value="Peptidase_S1_PA"/>
</dbReference>
<reference evidence="7 8" key="3">
    <citation type="submission" date="2023-06" db="EMBL/GenBank/DDBJ databases">
        <authorList>
            <person name="Zeman M."/>
            <person name="Kubasova T."/>
            <person name="Jahodarova E."/>
            <person name="Nykrynova M."/>
            <person name="Rychlik I."/>
        </authorList>
    </citation>
    <scope>NUCLEOTIDE SEQUENCE [LARGE SCALE GENOMIC DNA]</scope>
    <source>
        <strain evidence="7 8">ET340</strain>
    </source>
</reference>
<feature type="signal peptide" evidence="6">
    <location>
        <begin position="1"/>
        <end position="24"/>
    </location>
</feature>
<keyword evidence="8" id="KW-1185">Reference proteome</keyword>
<dbReference type="PANTHER" id="PTHR15462">
    <property type="entry name" value="SERINE PROTEASE"/>
    <property type="match status" value="1"/>
</dbReference>
<organism evidence="7 8">
    <name type="scientific">Allofournierella massiliensis</name>
    <dbReference type="NCBI Taxonomy" id="1650663"/>
    <lineage>
        <taxon>Bacteria</taxon>
        <taxon>Bacillati</taxon>
        <taxon>Bacillota</taxon>
        <taxon>Clostridia</taxon>
        <taxon>Eubacteriales</taxon>
        <taxon>Oscillospiraceae</taxon>
        <taxon>Allofournierella</taxon>
    </lineage>
</organism>
<proteinExistence type="inferred from homology"/>
<evidence type="ECO:0000256" key="6">
    <source>
        <dbReference type="RuleBase" id="RU004296"/>
    </source>
</evidence>
<dbReference type="InterPro" id="IPR043504">
    <property type="entry name" value="Peptidase_S1_PA_chymotrypsin"/>
</dbReference>
<sequence length="332" mass="35408">MFKKFVACLSALALVLGISTVSFAAEPSNAEDFPQAMTSEEIEEFLKTATPVPIPEPTVQAFSLSAHNGSYSHDIETGTTVFEPFDFISSRSAGQESPGYFPNGYTLVPESRGIVGDDNRVKVSNTAVGPWCNTVKLLIVAGNGNNYIGSGFMIGPNSVATSGHCVYSASSGGWAQSITVIPALNGSSQPYGSASAYNLVCGGNWQSSHDNQDDWGVIRINANLGNSTGWLGLRWQSASYNGESVNAVGYPQEDGNYMYYGPGTVTSSSDRTLAGNWDLTGGQSGGPVHKYYSSTGYTAIGINRGGSSSYSDCLRIDEWIYNKFMSYRSLSY</sequence>
<comment type="similarity">
    <text evidence="1 6">Belongs to the peptidase S1B family.</text>
</comment>
<dbReference type="PANTHER" id="PTHR15462:SF8">
    <property type="entry name" value="SERINE PROTEASE"/>
    <property type="match status" value="1"/>
</dbReference>
<reference evidence="7 8" key="1">
    <citation type="submission" date="2023-06" db="EMBL/GenBank/DDBJ databases">
        <title>Identification and characterization of horizontal gene transfer across gut microbiota members of farm animals based on homology search.</title>
        <authorList>
            <person name="Schwarzerova J."/>
            <person name="Nykrynova M."/>
            <person name="Jureckova K."/>
            <person name="Cejkova D."/>
            <person name="Rychlik I."/>
        </authorList>
    </citation>
    <scope>NUCLEOTIDE SEQUENCE [LARGE SCALE GENOMIC DNA]</scope>
    <source>
        <strain evidence="7 8">ET340</strain>
    </source>
</reference>
<feature type="chain" id="PRO_5044958705" description="Serine protease" evidence="6">
    <location>
        <begin position="25"/>
        <end position="332"/>
    </location>
</feature>
<evidence type="ECO:0000256" key="5">
    <source>
        <dbReference type="ARBA" id="ARBA00022825"/>
    </source>
</evidence>
<dbReference type="RefSeq" id="WP_289600415.1">
    <property type="nucleotide sequence ID" value="NZ_JAUDCL010000025.1"/>
</dbReference>
<keyword evidence="3 6" id="KW-0732">Signal</keyword>
<dbReference type="EMBL" id="JAUDCL010000025">
    <property type="protein sequence ID" value="MDM8202016.1"/>
    <property type="molecule type" value="Genomic_DNA"/>
</dbReference>
<dbReference type="Proteomes" id="UP001529380">
    <property type="component" value="Unassembled WGS sequence"/>
</dbReference>
<dbReference type="Gene3D" id="2.40.10.10">
    <property type="entry name" value="Trypsin-like serine proteases"/>
    <property type="match status" value="2"/>
</dbReference>
<dbReference type="Pfam" id="PF13365">
    <property type="entry name" value="Trypsin_2"/>
    <property type="match status" value="1"/>
</dbReference>
<dbReference type="InterPro" id="IPR008256">
    <property type="entry name" value="Peptidase_S1B"/>
</dbReference>
<evidence type="ECO:0000256" key="3">
    <source>
        <dbReference type="ARBA" id="ARBA00022729"/>
    </source>
</evidence>
<reference evidence="8" key="2">
    <citation type="submission" date="2023-06" db="EMBL/GenBank/DDBJ databases">
        <title>Identification and characterization of horizontal gene transfer across gut microbiota members of farm animals based on homology search.</title>
        <authorList>
            <person name="Zeman M."/>
            <person name="Kubasova T."/>
            <person name="Jahodarova E."/>
            <person name="Nykrynova M."/>
            <person name="Rychlik I."/>
        </authorList>
    </citation>
    <scope>NUCLEOTIDE SEQUENCE [LARGE SCALE GENOMIC DNA]</scope>
    <source>
        <strain evidence="8">ET340</strain>
    </source>
</reference>
<dbReference type="InterPro" id="IPR050966">
    <property type="entry name" value="Glutamyl_endopeptidase"/>
</dbReference>